<gene>
    <name evidence="3" type="ORF">KUV26_22385</name>
</gene>
<organism evidence="3 4">
    <name type="scientific">Leisingera daeponensis</name>
    <dbReference type="NCBI Taxonomy" id="405746"/>
    <lineage>
        <taxon>Bacteria</taxon>
        <taxon>Pseudomonadati</taxon>
        <taxon>Pseudomonadota</taxon>
        <taxon>Alphaproteobacteria</taxon>
        <taxon>Rhodobacterales</taxon>
        <taxon>Roseobacteraceae</taxon>
        <taxon>Leisingera</taxon>
    </lineage>
</organism>
<dbReference type="Gene3D" id="3.40.50.2300">
    <property type="match status" value="1"/>
</dbReference>
<reference evidence="3 4" key="1">
    <citation type="submission" date="2021-06" db="EMBL/GenBank/DDBJ databases">
        <title>50 bacteria genomes isolated from Dapeng, Shenzhen, China.</title>
        <authorList>
            <person name="Zheng W."/>
            <person name="Yu S."/>
            <person name="Huang Y."/>
        </authorList>
    </citation>
    <scope>NUCLEOTIDE SEQUENCE [LARGE SCALE GENOMIC DNA]</scope>
    <source>
        <strain evidence="3 4">DP1N14-2</strain>
    </source>
</reference>
<comment type="caution">
    <text evidence="3">The sequence shown here is derived from an EMBL/GenBank/DDBJ whole genome shotgun (WGS) entry which is preliminary data.</text>
</comment>
<proteinExistence type="predicted"/>
<name>A0ABS7NLV9_9RHOB</name>
<feature type="domain" description="Response regulatory" evidence="2">
    <location>
        <begin position="147"/>
        <end position="261"/>
    </location>
</feature>
<protein>
    <submittedName>
        <fullName evidence="3">Response regulator</fullName>
    </submittedName>
</protein>
<dbReference type="SUPFAM" id="SSF52172">
    <property type="entry name" value="CheY-like"/>
    <property type="match status" value="1"/>
</dbReference>
<dbReference type="EMBL" id="JAHVJA010000021">
    <property type="protein sequence ID" value="MBY6142186.1"/>
    <property type="molecule type" value="Genomic_DNA"/>
</dbReference>
<dbReference type="Pfam" id="PF22029">
    <property type="entry name" value="PhyR_sigma2"/>
    <property type="match status" value="1"/>
</dbReference>
<dbReference type="Pfam" id="PF00072">
    <property type="entry name" value="Response_reg"/>
    <property type="match status" value="1"/>
</dbReference>
<dbReference type="PROSITE" id="PS50110">
    <property type="entry name" value="RESPONSE_REGULATORY"/>
    <property type="match status" value="1"/>
</dbReference>
<dbReference type="InterPro" id="IPR053866">
    <property type="entry name" value="PhyR_sigma2"/>
</dbReference>
<keyword evidence="4" id="KW-1185">Reference proteome</keyword>
<comment type="caution">
    <text evidence="1">Lacks conserved residue(s) required for the propagation of feature annotation.</text>
</comment>
<sequence>MIGQPAERVGRQIGTNLPFLRRFARFLTGSQAIGDRLVHAAREAILTGEVEYDRSINPKVALFRAFQEFRHTFIALGEEGEKQAGSFSKAPPSLWQPALNCWEVLLLRTIEGFSEKETGVILRADDKDVSNSVSIAHEEKEKGLTGRVLIIEDEPVLALDLSEIARSAGLSVVGVARNGAEARQLAAEFPADLVLSEVRLAGGASGIGAVNGLPQTHGRCPVVFLTAAPERLLTGERPEPAFVISKPYTEEQVWLAVRQARRISLLERDQRGAGQGSLH</sequence>
<evidence type="ECO:0000313" key="4">
    <source>
        <dbReference type="Proteomes" id="UP000766629"/>
    </source>
</evidence>
<evidence type="ECO:0000313" key="3">
    <source>
        <dbReference type="EMBL" id="MBY6142186.1"/>
    </source>
</evidence>
<dbReference type="RefSeq" id="WP_222510104.1">
    <property type="nucleotide sequence ID" value="NZ_JAHVJA010000021.1"/>
</dbReference>
<dbReference type="Proteomes" id="UP000766629">
    <property type="component" value="Unassembled WGS sequence"/>
</dbReference>
<accession>A0ABS7NLV9</accession>
<dbReference type="Gene3D" id="1.20.140.160">
    <property type="match status" value="1"/>
</dbReference>
<dbReference type="SMART" id="SM00448">
    <property type="entry name" value="REC"/>
    <property type="match status" value="1"/>
</dbReference>
<evidence type="ECO:0000256" key="1">
    <source>
        <dbReference type="PROSITE-ProRule" id="PRU00169"/>
    </source>
</evidence>
<evidence type="ECO:0000259" key="2">
    <source>
        <dbReference type="PROSITE" id="PS50110"/>
    </source>
</evidence>
<dbReference type="InterPro" id="IPR001789">
    <property type="entry name" value="Sig_transdc_resp-reg_receiver"/>
</dbReference>
<dbReference type="InterPro" id="IPR011006">
    <property type="entry name" value="CheY-like_superfamily"/>
</dbReference>